<organism evidence="12 13">
    <name type="scientific">Clostridium botulinum C/D str. DC5</name>
    <dbReference type="NCBI Taxonomy" id="1443128"/>
    <lineage>
        <taxon>Bacteria</taxon>
        <taxon>Bacillati</taxon>
        <taxon>Bacillota</taxon>
        <taxon>Clostridia</taxon>
        <taxon>Eubacteriales</taxon>
        <taxon>Clostridiaceae</taxon>
        <taxon>Clostridium</taxon>
    </lineage>
</organism>
<gene>
    <name evidence="11 12" type="primary">cobT</name>
    <name evidence="12" type="ORF">Z955_08690</name>
</gene>
<comment type="caution">
    <text evidence="12">The sequence shown here is derived from an EMBL/GenBank/DDBJ whole genome shotgun (WGS) entry which is preliminary data.</text>
</comment>
<dbReference type="GO" id="GO:0009236">
    <property type="term" value="P:cobalamin biosynthetic process"/>
    <property type="evidence" value="ECO:0007669"/>
    <property type="project" value="UniProtKB-UniRule"/>
</dbReference>
<evidence type="ECO:0000256" key="1">
    <source>
        <dbReference type="ARBA" id="ARBA00002197"/>
    </source>
</evidence>
<dbReference type="InterPro" id="IPR036087">
    <property type="entry name" value="Nict_dMeBzImd_PRibTrfase_sf"/>
</dbReference>
<dbReference type="CDD" id="cd02439">
    <property type="entry name" value="DMB-PRT_CobT"/>
    <property type="match status" value="1"/>
</dbReference>
<dbReference type="Gene3D" id="1.10.1610.10">
    <property type="match status" value="1"/>
</dbReference>
<dbReference type="Pfam" id="PF02277">
    <property type="entry name" value="DBI_PRT"/>
    <property type="match status" value="1"/>
</dbReference>
<proteinExistence type="inferred from homology"/>
<comment type="similarity">
    <text evidence="3 11">Belongs to the CobT family.</text>
</comment>
<evidence type="ECO:0000256" key="8">
    <source>
        <dbReference type="ARBA" id="ARBA00022679"/>
    </source>
</evidence>
<dbReference type="EMBL" id="JDRY01000038">
    <property type="protein sequence ID" value="KGM99186.1"/>
    <property type="molecule type" value="Genomic_DNA"/>
</dbReference>
<dbReference type="SUPFAM" id="SSF52733">
    <property type="entry name" value="Nicotinate mononucleotide:5,6-dimethylbenzimidazole phosphoribosyltransferase (CobT)"/>
    <property type="match status" value="1"/>
</dbReference>
<dbReference type="InterPro" id="IPR023195">
    <property type="entry name" value="Nict_dMeBzImd_PRibTrfase_N"/>
</dbReference>
<dbReference type="InterPro" id="IPR003200">
    <property type="entry name" value="Nict_dMeBzImd_PRibTrfase"/>
</dbReference>
<comment type="pathway">
    <text evidence="2 11">Nucleoside biosynthesis; alpha-ribazole biosynthesis; alpha-ribazole from 5,6-dimethylbenzimidazole: step 1/2.</text>
</comment>
<dbReference type="FunFam" id="3.40.50.10210:FF:000001">
    <property type="entry name" value="Nicotinate-nucleotide--dimethylbenzimidazole phosphoribosyltransferase"/>
    <property type="match status" value="1"/>
</dbReference>
<dbReference type="EC" id="2.4.2.21" evidence="4 11"/>
<evidence type="ECO:0000256" key="2">
    <source>
        <dbReference type="ARBA" id="ARBA00005049"/>
    </source>
</evidence>
<name>A0A0A0IG24_CLOBO</name>
<evidence type="ECO:0000313" key="12">
    <source>
        <dbReference type="EMBL" id="KGM99186.1"/>
    </source>
</evidence>
<evidence type="ECO:0000256" key="11">
    <source>
        <dbReference type="HAMAP-Rule" id="MF_00230"/>
    </source>
</evidence>
<evidence type="ECO:0000256" key="5">
    <source>
        <dbReference type="ARBA" id="ARBA00015486"/>
    </source>
</evidence>
<evidence type="ECO:0000256" key="9">
    <source>
        <dbReference type="ARBA" id="ARBA00030686"/>
    </source>
</evidence>
<dbReference type="NCBIfam" id="TIGR03160">
    <property type="entry name" value="cobT_DBIPRT"/>
    <property type="match status" value="1"/>
</dbReference>
<dbReference type="HAMAP" id="MF_00230">
    <property type="entry name" value="CobT"/>
    <property type="match status" value="1"/>
</dbReference>
<accession>A0A0A0IG24</accession>
<keyword evidence="7 11" id="KW-0328">Glycosyltransferase</keyword>
<evidence type="ECO:0000256" key="10">
    <source>
        <dbReference type="ARBA" id="ARBA00047340"/>
    </source>
</evidence>
<dbReference type="PANTHER" id="PTHR43463:SF1">
    <property type="entry name" value="NICOTINATE-NUCLEOTIDE--DIMETHYLBENZIMIDAZOLE PHOSPHORIBOSYLTRANSFERASE"/>
    <property type="match status" value="1"/>
</dbReference>
<dbReference type="NCBIfam" id="NF000996">
    <property type="entry name" value="PRK00105.1"/>
    <property type="match status" value="1"/>
</dbReference>
<evidence type="ECO:0000256" key="6">
    <source>
        <dbReference type="ARBA" id="ARBA00022573"/>
    </source>
</evidence>
<keyword evidence="6 11" id="KW-0169">Cobalamin biosynthesis</keyword>
<comment type="catalytic activity">
    <reaction evidence="10 11">
        <text>5,6-dimethylbenzimidazole + nicotinate beta-D-ribonucleotide = alpha-ribazole 5'-phosphate + nicotinate + H(+)</text>
        <dbReference type="Rhea" id="RHEA:11196"/>
        <dbReference type="ChEBI" id="CHEBI:15378"/>
        <dbReference type="ChEBI" id="CHEBI:15890"/>
        <dbReference type="ChEBI" id="CHEBI:32544"/>
        <dbReference type="ChEBI" id="CHEBI:57502"/>
        <dbReference type="ChEBI" id="CHEBI:57918"/>
        <dbReference type="EC" id="2.4.2.21"/>
    </reaction>
</comment>
<dbReference type="PANTHER" id="PTHR43463">
    <property type="entry name" value="NICOTINATE-NUCLEOTIDE--DIMETHYLBENZIMIDAZOLE PHOSPHORIBOSYLTRANSFERASE"/>
    <property type="match status" value="1"/>
</dbReference>
<dbReference type="AlphaFoldDB" id="A0A0A0IG24"/>
<dbReference type="Gene3D" id="3.40.50.10210">
    <property type="match status" value="1"/>
</dbReference>
<evidence type="ECO:0000256" key="4">
    <source>
        <dbReference type="ARBA" id="ARBA00011991"/>
    </source>
</evidence>
<evidence type="ECO:0000313" key="13">
    <source>
        <dbReference type="Proteomes" id="UP000030014"/>
    </source>
</evidence>
<comment type="function">
    <text evidence="1 11">Catalyzes the synthesis of alpha-ribazole-5'-phosphate from nicotinate mononucleotide (NAMN) and 5,6-dimethylbenzimidazole (DMB).</text>
</comment>
<feature type="active site" description="Proton acceptor" evidence="11">
    <location>
        <position position="317"/>
    </location>
</feature>
<evidence type="ECO:0000256" key="7">
    <source>
        <dbReference type="ARBA" id="ARBA00022676"/>
    </source>
</evidence>
<evidence type="ECO:0000256" key="3">
    <source>
        <dbReference type="ARBA" id="ARBA00007110"/>
    </source>
</evidence>
<keyword evidence="8 11" id="KW-0808">Transferase</keyword>
<dbReference type="InterPro" id="IPR017846">
    <property type="entry name" value="Nict_dMeBzImd_PRibTrfase_bact"/>
</dbReference>
<dbReference type="RefSeq" id="WP_039259601.1">
    <property type="nucleotide sequence ID" value="NZ_JDRY01000038.1"/>
</dbReference>
<dbReference type="Proteomes" id="UP000030014">
    <property type="component" value="Unassembled WGS sequence"/>
</dbReference>
<protein>
    <recommendedName>
        <fullName evidence="5 11">Nicotinate-nucleotide--dimethylbenzimidazole phosphoribosyltransferase</fullName>
        <shortName evidence="11">NN:DBI PRT</shortName>
        <ecNumber evidence="4 11">2.4.2.21</ecNumber>
    </recommendedName>
    <alternativeName>
        <fullName evidence="9 11">N(1)-alpha-phosphoribosyltransferase</fullName>
    </alternativeName>
</protein>
<sequence>MNLLNDVLEGIKPLDYSAMNEALKRLDKLAKPLGSLGRLEDIAMQISGITGNVKNKCNKKCTIVMAADNGIWEEGVSACPQSITAIQTINMLKGLTGVAVISKHANADIRVIDIGINAEISHPDLINRKIRMGTYNILKGSAMIRSEAIKAIEIGIETVRDLMKEEYSVLGTGEMGICNTSTSSAILMSLTGCSADIAVGKGSGITEEAYNNKKNIIEKAININKPNREDPIDVLSKVGGFDIAGLVGCFLGAAYYRVPIVIDGFISSAAALIAYKLNPLTKEYMIPSHASKEPGFNLIMKELELEPMFNLNMRLGEGSGCPLTFDLIDAASDIMCNMATFEEASIIDDYLIDIR</sequence>
<reference evidence="12 13" key="1">
    <citation type="submission" date="2014-01" db="EMBL/GenBank/DDBJ databases">
        <title>Plasmidome dynamics in the species complex Clostridium novyi sensu lato converts strains of independent lineages into distinctly different pathogens.</title>
        <authorList>
            <person name="Skarin H."/>
            <person name="Segerman B."/>
        </authorList>
    </citation>
    <scope>NUCLEOTIDE SEQUENCE [LARGE SCALE GENOMIC DNA]</scope>
    <source>
        <strain evidence="12 13">DC5</strain>
    </source>
</reference>
<dbReference type="GO" id="GO:0008939">
    <property type="term" value="F:nicotinate-nucleotide-dimethylbenzimidazole phosphoribosyltransferase activity"/>
    <property type="evidence" value="ECO:0007669"/>
    <property type="project" value="UniProtKB-UniRule"/>
</dbReference>
<dbReference type="UniPathway" id="UPA00061">
    <property type="reaction ID" value="UER00516"/>
</dbReference>